<comment type="similarity">
    <text evidence="1">Belongs to the AfsR/DnrI/RedD regulatory family.</text>
</comment>
<keyword evidence="4 8" id="KW-0238">DNA-binding</keyword>
<dbReference type="InterPro" id="IPR036388">
    <property type="entry name" value="WH-like_DNA-bd_sf"/>
</dbReference>
<evidence type="ECO:0000259" key="7">
    <source>
        <dbReference type="SMART" id="SM01043"/>
    </source>
</evidence>
<dbReference type="SUPFAM" id="SSF46894">
    <property type="entry name" value="C-terminal effector domain of the bipartite response regulators"/>
    <property type="match status" value="1"/>
</dbReference>
<keyword evidence="2" id="KW-0902">Two-component regulatory system</keyword>
<feature type="domain" description="OmpR/PhoB-type" evidence="6">
    <location>
        <begin position="16"/>
        <end position="93"/>
    </location>
</feature>
<dbReference type="PANTHER" id="PTHR35807">
    <property type="entry name" value="TRANSCRIPTIONAL REGULATOR REDD-RELATED"/>
    <property type="match status" value="1"/>
</dbReference>
<sequence>MLQVSLLGPLEITVGGRPVPVTARRAMRFLAALALAGGRPVAIPGLVESVWADRPPATAEAQLQTVVWRLRAALAEAGLPAGTIARRSAGYLLPREAFRTDLARFRTDVETARAELGRGRTDEAAGILRSALDRWRGPALLGIGGGATLAAAVERMEEERQRAHEQCVRLDVLRGRHHAVSVELRELVALHPLRESLVCTLALALYRSGRQTDALGVLRRTRDRLRDRLGMDPGRELVRVEQAILRQSLAFSAAENRLELRQIERALEG</sequence>
<evidence type="ECO:0000313" key="8">
    <source>
        <dbReference type="EMBL" id="SFD46733.1"/>
    </source>
</evidence>
<dbReference type="InterPro" id="IPR016032">
    <property type="entry name" value="Sig_transdc_resp-reg_C-effctor"/>
</dbReference>
<dbReference type="Gene3D" id="1.25.40.10">
    <property type="entry name" value="Tetratricopeptide repeat domain"/>
    <property type="match status" value="1"/>
</dbReference>
<dbReference type="CDD" id="cd15831">
    <property type="entry name" value="BTAD"/>
    <property type="match status" value="1"/>
</dbReference>
<keyword evidence="9" id="KW-1185">Reference proteome</keyword>
<dbReference type="RefSeq" id="WP_093840921.1">
    <property type="nucleotide sequence ID" value="NZ_FOLM01000016.1"/>
</dbReference>
<dbReference type="InterPro" id="IPR051677">
    <property type="entry name" value="AfsR-DnrI-RedD_regulator"/>
</dbReference>
<dbReference type="InterPro" id="IPR005158">
    <property type="entry name" value="BTAD"/>
</dbReference>
<feature type="domain" description="Bacterial transcriptional activator" evidence="7">
    <location>
        <begin position="100"/>
        <end position="245"/>
    </location>
</feature>
<dbReference type="GO" id="GO:0000160">
    <property type="term" value="P:phosphorelay signal transduction system"/>
    <property type="evidence" value="ECO:0007669"/>
    <property type="project" value="UniProtKB-KW"/>
</dbReference>
<evidence type="ECO:0000256" key="3">
    <source>
        <dbReference type="ARBA" id="ARBA00023015"/>
    </source>
</evidence>
<keyword evidence="5" id="KW-0804">Transcription</keyword>
<proteinExistence type="inferred from homology"/>
<evidence type="ECO:0000259" key="6">
    <source>
        <dbReference type="SMART" id="SM00862"/>
    </source>
</evidence>
<dbReference type="EMBL" id="FOLM01000016">
    <property type="protein sequence ID" value="SFD46733.1"/>
    <property type="molecule type" value="Genomic_DNA"/>
</dbReference>
<dbReference type="STRING" id="910347.SAMN05421773_11664"/>
<dbReference type="InterPro" id="IPR001867">
    <property type="entry name" value="OmpR/PhoB-type_DNA-bd"/>
</dbReference>
<dbReference type="GO" id="GO:0006355">
    <property type="term" value="P:regulation of DNA-templated transcription"/>
    <property type="evidence" value="ECO:0007669"/>
    <property type="project" value="InterPro"/>
</dbReference>
<keyword evidence="3" id="KW-0805">Transcription regulation</keyword>
<dbReference type="Proteomes" id="UP000199207">
    <property type="component" value="Unassembled WGS sequence"/>
</dbReference>
<dbReference type="SUPFAM" id="SSF48452">
    <property type="entry name" value="TPR-like"/>
    <property type="match status" value="1"/>
</dbReference>
<accession>A0A1I1SS46</accession>
<dbReference type="PANTHER" id="PTHR35807:SF1">
    <property type="entry name" value="TRANSCRIPTIONAL REGULATOR REDD"/>
    <property type="match status" value="1"/>
</dbReference>
<protein>
    <submittedName>
        <fullName evidence="8">DNA-binding transcriptional activator of the SARP family</fullName>
    </submittedName>
</protein>
<evidence type="ECO:0000256" key="5">
    <source>
        <dbReference type="ARBA" id="ARBA00023163"/>
    </source>
</evidence>
<organism evidence="8 9">
    <name type="scientific">Streptomyces aidingensis</name>
    <dbReference type="NCBI Taxonomy" id="910347"/>
    <lineage>
        <taxon>Bacteria</taxon>
        <taxon>Bacillati</taxon>
        <taxon>Actinomycetota</taxon>
        <taxon>Actinomycetes</taxon>
        <taxon>Kitasatosporales</taxon>
        <taxon>Streptomycetaceae</taxon>
        <taxon>Streptomyces</taxon>
    </lineage>
</organism>
<reference evidence="8 9" key="1">
    <citation type="submission" date="2016-10" db="EMBL/GenBank/DDBJ databases">
        <authorList>
            <person name="de Groot N.N."/>
        </authorList>
    </citation>
    <scope>NUCLEOTIDE SEQUENCE [LARGE SCALE GENOMIC DNA]</scope>
    <source>
        <strain evidence="8 9">CGMCC 4.5739</strain>
    </source>
</reference>
<dbReference type="Pfam" id="PF03704">
    <property type="entry name" value="BTAD"/>
    <property type="match status" value="1"/>
</dbReference>
<dbReference type="AlphaFoldDB" id="A0A1I1SS46"/>
<name>A0A1I1SS46_9ACTN</name>
<dbReference type="SMART" id="SM01043">
    <property type="entry name" value="BTAD"/>
    <property type="match status" value="1"/>
</dbReference>
<dbReference type="Gene3D" id="1.10.10.10">
    <property type="entry name" value="Winged helix-like DNA-binding domain superfamily/Winged helix DNA-binding domain"/>
    <property type="match status" value="1"/>
</dbReference>
<evidence type="ECO:0000256" key="4">
    <source>
        <dbReference type="ARBA" id="ARBA00023125"/>
    </source>
</evidence>
<dbReference type="GO" id="GO:0003677">
    <property type="term" value="F:DNA binding"/>
    <property type="evidence" value="ECO:0007669"/>
    <property type="project" value="UniProtKB-KW"/>
</dbReference>
<dbReference type="SMART" id="SM00862">
    <property type="entry name" value="Trans_reg_C"/>
    <property type="match status" value="1"/>
</dbReference>
<evidence type="ECO:0000313" key="9">
    <source>
        <dbReference type="Proteomes" id="UP000199207"/>
    </source>
</evidence>
<evidence type="ECO:0000256" key="2">
    <source>
        <dbReference type="ARBA" id="ARBA00023012"/>
    </source>
</evidence>
<gene>
    <name evidence="8" type="ORF">SAMN05421773_11664</name>
</gene>
<evidence type="ECO:0000256" key="1">
    <source>
        <dbReference type="ARBA" id="ARBA00005820"/>
    </source>
</evidence>
<dbReference type="InterPro" id="IPR011990">
    <property type="entry name" value="TPR-like_helical_dom_sf"/>
</dbReference>